<feature type="transmembrane region" description="Helical" evidence="5">
    <location>
        <begin position="382"/>
        <end position="414"/>
    </location>
</feature>
<name>A0ABV2TSQ3_9FLAO</name>
<protein>
    <submittedName>
        <fullName evidence="7">Sulfate permease</fullName>
    </submittedName>
</protein>
<dbReference type="InterPro" id="IPR018045">
    <property type="entry name" value="S04_transporter_CS"/>
</dbReference>
<evidence type="ECO:0000313" key="8">
    <source>
        <dbReference type="Proteomes" id="UP001549773"/>
    </source>
</evidence>
<evidence type="ECO:0000313" key="7">
    <source>
        <dbReference type="EMBL" id="MET7028300.1"/>
    </source>
</evidence>
<dbReference type="SUPFAM" id="SSF52091">
    <property type="entry name" value="SpoIIaa-like"/>
    <property type="match status" value="1"/>
</dbReference>
<evidence type="ECO:0000259" key="6">
    <source>
        <dbReference type="PROSITE" id="PS50801"/>
    </source>
</evidence>
<feature type="transmembrane region" description="Helical" evidence="5">
    <location>
        <begin position="49"/>
        <end position="65"/>
    </location>
</feature>
<feature type="transmembrane region" description="Helical" evidence="5">
    <location>
        <begin position="180"/>
        <end position="198"/>
    </location>
</feature>
<keyword evidence="4 5" id="KW-0472">Membrane</keyword>
<dbReference type="EMBL" id="JBEWYP010000001">
    <property type="protein sequence ID" value="MET7028300.1"/>
    <property type="molecule type" value="Genomic_DNA"/>
</dbReference>
<dbReference type="PANTHER" id="PTHR11814">
    <property type="entry name" value="SULFATE TRANSPORTER"/>
    <property type="match status" value="1"/>
</dbReference>
<dbReference type="Proteomes" id="UP001549773">
    <property type="component" value="Unassembled WGS sequence"/>
</dbReference>
<evidence type="ECO:0000256" key="1">
    <source>
        <dbReference type="ARBA" id="ARBA00004141"/>
    </source>
</evidence>
<sequence>MRKFFPFLDWLPKYQKNFFANDLVAGLTVGVILIPQGMAYAMIAGLPPVYGLYASLFPILVYALLGTSRQVAIGPVAMDSLLVAAGLGALAITTMEEYIVMAVFLAFMVGAIQLTLGFLRMGFLVNFMSKPVISGFTSAAALTIIFSQLKHLLGANIPNSNQFHQMILNAFNNLSSTNPYDLAIGVVGILIIVLLKRWNPKIPSVLLVVLLGGFAVYFLGLESFGVNVVGVVPEGLPSFNLPAFELDRAKEIFPIALALALVGYLETISIGKALEEKTNKETIDANQELVALGASNMVGSFFQSYPVTSSFSRSAINAESGAKTTIASLYSVLLVVVTLLFLTPLFYFLPNAALASIIMVSVFGLIDIPYPKSLWKHRKDEFGVLAITFLFTLFVGIKEGILVGVLVSLLVMVYRTSKPHFAVLGNIRGTDYYKNIERFGDEIDMRDDILIIRFDAQLYFGNTNFFKTQLFKQIEAKGDALKLVVLNAEAINYIDSTAAKMLMHVIEEIHTRNIEFYIAGAIGPTRDIIFTTGIIDVLHKECLFVKINEAVEYFDHPGNVSLLGKNVAHQSRIFGN</sequence>
<feature type="transmembrane region" description="Helical" evidence="5">
    <location>
        <begin position="252"/>
        <end position="271"/>
    </location>
</feature>
<feature type="transmembrane region" description="Helical" evidence="5">
    <location>
        <begin position="327"/>
        <end position="347"/>
    </location>
</feature>
<dbReference type="RefSeq" id="WP_354617159.1">
    <property type="nucleotide sequence ID" value="NZ_JBEWYP010000001.1"/>
</dbReference>
<feature type="transmembrane region" description="Helical" evidence="5">
    <location>
        <begin position="98"/>
        <end position="119"/>
    </location>
</feature>
<reference evidence="7 8" key="1">
    <citation type="submission" date="2024-07" db="EMBL/GenBank/DDBJ databases">
        <title>The genome sequence of type strain Sediminicola luteus GDMCC 1.2596T.</title>
        <authorList>
            <person name="Liu Y."/>
        </authorList>
    </citation>
    <scope>NUCLEOTIDE SEQUENCE [LARGE SCALE GENOMIC DNA]</scope>
    <source>
        <strain evidence="7 8">GDMCC 1.2596</strain>
    </source>
</reference>
<dbReference type="Pfam" id="PF00916">
    <property type="entry name" value="Sulfate_transp"/>
    <property type="match status" value="1"/>
</dbReference>
<evidence type="ECO:0000256" key="4">
    <source>
        <dbReference type="ARBA" id="ARBA00023136"/>
    </source>
</evidence>
<keyword evidence="8" id="KW-1185">Reference proteome</keyword>
<dbReference type="Gene3D" id="3.30.750.24">
    <property type="entry name" value="STAS domain"/>
    <property type="match status" value="1"/>
</dbReference>
<dbReference type="PROSITE" id="PS50801">
    <property type="entry name" value="STAS"/>
    <property type="match status" value="1"/>
</dbReference>
<proteinExistence type="predicted"/>
<feature type="domain" description="STAS" evidence="6">
    <location>
        <begin position="439"/>
        <end position="554"/>
    </location>
</feature>
<keyword evidence="2 5" id="KW-0812">Transmembrane</keyword>
<evidence type="ECO:0000256" key="5">
    <source>
        <dbReference type="SAM" id="Phobius"/>
    </source>
</evidence>
<evidence type="ECO:0000256" key="3">
    <source>
        <dbReference type="ARBA" id="ARBA00022989"/>
    </source>
</evidence>
<organism evidence="7 8">
    <name type="scientific">Sediminicola luteus</name>
    <dbReference type="NCBI Taxonomy" id="319238"/>
    <lineage>
        <taxon>Bacteria</taxon>
        <taxon>Pseudomonadati</taxon>
        <taxon>Bacteroidota</taxon>
        <taxon>Flavobacteriia</taxon>
        <taxon>Flavobacteriales</taxon>
        <taxon>Flavobacteriaceae</taxon>
        <taxon>Sediminicola</taxon>
    </lineage>
</organism>
<feature type="transmembrane region" description="Helical" evidence="5">
    <location>
        <begin position="131"/>
        <end position="149"/>
    </location>
</feature>
<dbReference type="InterPro" id="IPR011547">
    <property type="entry name" value="SLC26A/SulP_dom"/>
</dbReference>
<dbReference type="Pfam" id="PF01740">
    <property type="entry name" value="STAS"/>
    <property type="match status" value="1"/>
</dbReference>
<dbReference type="NCBIfam" id="TIGR00815">
    <property type="entry name" value="sulP"/>
    <property type="match status" value="1"/>
</dbReference>
<dbReference type="InterPro" id="IPR036513">
    <property type="entry name" value="STAS_dom_sf"/>
</dbReference>
<dbReference type="PROSITE" id="PS01130">
    <property type="entry name" value="SLC26A"/>
    <property type="match status" value="1"/>
</dbReference>
<evidence type="ECO:0000256" key="2">
    <source>
        <dbReference type="ARBA" id="ARBA00022692"/>
    </source>
</evidence>
<comment type="caution">
    <text evidence="7">The sequence shown here is derived from an EMBL/GenBank/DDBJ whole genome shotgun (WGS) entry which is preliminary data.</text>
</comment>
<comment type="subcellular location">
    <subcellularLocation>
        <location evidence="1">Membrane</location>
        <topology evidence="1">Multi-pass membrane protein</topology>
    </subcellularLocation>
</comment>
<feature type="transmembrane region" description="Helical" evidence="5">
    <location>
        <begin position="205"/>
        <end position="232"/>
    </location>
</feature>
<feature type="transmembrane region" description="Helical" evidence="5">
    <location>
        <begin position="20"/>
        <end position="43"/>
    </location>
</feature>
<keyword evidence="3 5" id="KW-1133">Transmembrane helix</keyword>
<dbReference type="InterPro" id="IPR002645">
    <property type="entry name" value="STAS_dom"/>
</dbReference>
<dbReference type="CDD" id="cd07042">
    <property type="entry name" value="STAS_SulP_like_sulfate_transporter"/>
    <property type="match status" value="1"/>
</dbReference>
<dbReference type="InterPro" id="IPR001902">
    <property type="entry name" value="SLC26A/SulP_fam"/>
</dbReference>
<feature type="transmembrane region" description="Helical" evidence="5">
    <location>
        <begin position="72"/>
        <end position="92"/>
    </location>
</feature>
<gene>
    <name evidence="7" type="primary">sulP</name>
    <name evidence="7" type="ORF">ABXZ32_02785</name>
</gene>
<accession>A0ABV2TSQ3</accession>
<feature type="transmembrane region" description="Helical" evidence="5">
    <location>
        <begin position="353"/>
        <end position="370"/>
    </location>
</feature>